<feature type="compositionally biased region" description="Low complexity" evidence="1">
    <location>
        <begin position="879"/>
        <end position="898"/>
    </location>
</feature>
<dbReference type="Proteomes" id="UP000041254">
    <property type="component" value="Unassembled WGS sequence"/>
</dbReference>
<gene>
    <name evidence="2" type="ORF">Vbra_20868</name>
</gene>
<dbReference type="InParanoid" id="A0A0G4ET84"/>
<feature type="compositionally biased region" description="Pro residues" evidence="1">
    <location>
        <begin position="985"/>
        <end position="996"/>
    </location>
</feature>
<feature type="compositionally biased region" description="Acidic residues" evidence="1">
    <location>
        <begin position="1037"/>
        <end position="1046"/>
    </location>
</feature>
<evidence type="ECO:0000313" key="2">
    <source>
        <dbReference type="EMBL" id="CEM01803.1"/>
    </source>
</evidence>
<feature type="compositionally biased region" description="Basic and acidic residues" evidence="1">
    <location>
        <begin position="781"/>
        <end position="791"/>
    </location>
</feature>
<name>A0A0G4ET84_VITBC</name>
<sequence>MSGPGGGRGRRRGQNAPQPTPNIVHEADRLLNGEYVPGSLRRSHRIARQANVRRATLDKTTIRLKKLSEEKLNLLKQMERGKPLSVEEKVELERLEAELVDPRWSNQDETWRKAFIDTGGFHAIKNEYLFCKDLFPRCALKLLQRLWDHLTRRDALHCLDLLGDEEGVVDWAPAPGGCGEIINEWVVECECMLVKVVRPGGWQPANGDGLMAGLVKQEPIEGQGADEGEQLDEGEFDEDRIMDGEEDDVAMADADADASPEAEDNLDEDTDQQDGALVADVGDGDGDGGAADDRIGQSPRLNAASAAAGSGAAGAADGAAPDSPMDVPIVSPKQEADTPMEHPDDHSTVRMVATIRDDIITHPSENEHLPTVKTETETDADGRVISTTTTPIPPLEECHSIAKAFYQQHMHKAFKQTGWRVAREMLRCLLSEDDFAYHAWRWARWCLKAGPGTGKPPDFCQLGVFRKVVVRFENGETQVWQLDGAEMVYSHSKKGVAELIDVTTQQDQVDLPAAHIKQEQEAGIEEEGEGDKDDRDHGEEGGGETGNDMDEEASPQAGVHGDPVADNTPPPPDNIPPADLGAPTSPSPAAPPAALRRHVRIRPITMDEWRDKHEPDIRQTFEEFCRGKASSSSNALGAYAVMRFTDKDIWHIEPQPIPGQLTGKDLVHPHVIRVTFAHNETKTLTDWMRKRSDEKTFERHFRLVFDRWFHRHKAAIMHGLGVNLLPRMPRDREMVARARAAAATAAGGHADTPAPGAAEVAARHDDTAEAEERRRKRKERRRLERAQREQAEGGAPANGVVPLVAVKIEPGVEQAASAAFTPVPIRQEPTDEHEYEPTHHPQPQAQRPFVPIPPPIPIPPPQPLVGDGLPPHVQPTPLPAGAASPAAAAADGSEPSPANSNRNNGTKRKKNFASGVSIKKTKKAKKKAAAGDGRGEGEGQGRGADIPANEAADAPPLPPINSNGWSIPPPPPPPLGLHHSYGQLQPPPPPYPPPPYAHSTADQYGYQPPPPPPLMPMPPHQPYQPPMSHNGPHMMDGDGEEDDDDFDKLWADGAKGQPHDEMTDAHMQHQHQHQHHHHHHQQQQESGAAASAAAAAGLEHKGEEESMVAEKQDTWQQQSAGQPGPQPSSKREEEGEIPEVPDHPPSHTGPTQGAPTTTATAKVTLRVLAEANSDPSSRSPPFDLVRLRGVLSNIERRSSDFGYIRKTGDHTPTAATLITTLSESTRRPEITVSMEGPIDKVAEKATSLLSTFERGVDEEAIPPVVLDAQAAKQENKRRGRMKGVHIMFETSREQLMCARLHLEQQTSNEVGGKGGFGKQYKDEVGRSIGHYQENPSGGFSWRGSASSLFVKLSADSLAAFNPSMVIGDGFDETMCVVRFYEAHGVLSVPRAATRPWEHVLCAGSHMDHRRIEVRYGLSNPKPANIKGGTMSHTCPTLFVRMEGRDLLPFLLESYPVGEGGGVVDVDIVKAHNWP</sequence>
<organism evidence="2 3">
    <name type="scientific">Vitrella brassicaformis (strain CCMP3155)</name>
    <dbReference type="NCBI Taxonomy" id="1169540"/>
    <lineage>
        <taxon>Eukaryota</taxon>
        <taxon>Sar</taxon>
        <taxon>Alveolata</taxon>
        <taxon>Colpodellida</taxon>
        <taxon>Vitrellaceae</taxon>
        <taxon>Vitrella</taxon>
    </lineage>
</organism>
<feature type="region of interest" description="Disordered" evidence="1">
    <location>
        <begin position="744"/>
        <end position="795"/>
    </location>
</feature>
<reference evidence="2 3" key="1">
    <citation type="submission" date="2014-11" db="EMBL/GenBank/DDBJ databases">
        <authorList>
            <person name="Zhu J."/>
            <person name="Qi W."/>
            <person name="Song R."/>
        </authorList>
    </citation>
    <scope>NUCLEOTIDE SEQUENCE [LARGE SCALE GENOMIC DNA]</scope>
</reference>
<feature type="compositionally biased region" description="Low complexity" evidence="1">
    <location>
        <begin position="744"/>
        <end position="758"/>
    </location>
</feature>
<feature type="region of interest" description="Disordered" evidence="1">
    <location>
        <begin position="520"/>
        <end position="596"/>
    </location>
</feature>
<dbReference type="VEuPathDB" id="CryptoDB:Vbra_20868"/>
<feature type="compositionally biased region" description="Basic and acidic residues" evidence="1">
    <location>
        <begin position="830"/>
        <end position="839"/>
    </location>
</feature>
<feature type="compositionally biased region" description="Basic residues" evidence="1">
    <location>
        <begin position="1068"/>
        <end position="1081"/>
    </location>
</feature>
<feature type="compositionally biased region" description="Low complexity" evidence="1">
    <location>
        <begin position="303"/>
        <end position="324"/>
    </location>
</feature>
<feature type="compositionally biased region" description="Acidic residues" evidence="1">
    <location>
        <begin position="522"/>
        <end position="531"/>
    </location>
</feature>
<feature type="compositionally biased region" description="Acidic residues" evidence="1">
    <location>
        <begin position="252"/>
        <end position="272"/>
    </location>
</feature>
<feature type="compositionally biased region" description="Low complexity" evidence="1">
    <location>
        <begin position="1083"/>
        <end position="1096"/>
    </location>
</feature>
<dbReference type="EMBL" id="CDMY01000310">
    <property type="protein sequence ID" value="CEM01803.1"/>
    <property type="molecule type" value="Genomic_DNA"/>
</dbReference>
<feature type="compositionally biased region" description="Basic and acidic residues" evidence="1">
    <location>
        <begin position="761"/>
        <end position="773"/>
    </location>
</feature>
<feature type="compositionally biased region" description="Basic and acidic residues" evidence="1">
    <location>
        <begin position="1057"/>
        <end position="1067"/>
    </location>
</feature>
<feature type="compositionally biased region" description="Basic and acidic residues" evidence="1">
    <location>
        <begin position="334"/>
        <end position="345"/>
    </location>
</feature>
<proteinExistence type="predicted"/>
<feature type="region of interest" description="Disordered" evidence="1">
    <location>
        <begin position="1"/>
        <end position="22"/>
    </location>
</feature>
<feature type="region of interest" description="Disordered" evidence="1">
    <location>
        <begin position="252"/>
        <end position="345"/>
    </location>
</feature>
<evidence type="ECO:0000313" key="3">
    <source>
        <dbReference type="Proteomes" id="UP000041254"/>
    </source>
</evidence>
<evidence type="ECO:0000256" key="1">
    <source>
        <dbReference type="SAM" id="MobiDB-lite"/>
    </source>
</evidence>
<keyword evidence="3" id="KW-1185">Reference proteome</keyword>
<feature type="region of interest" description="Disordered" evidence="1">
    <location>
        <begin position="830"/>
        <end position="1158"/>
    </location>
</feature>
<accession>A0A0G4ET84</accession>
<feature type="compositionally biased region" description="Basic and acidic residues" evidence="1">
    <location>
        <begin position="1098"/>
        <end position="1113"/>
    </location>
</feature>
<feature type="compositionally biased region" description="Basic residues" evidence="1">
    <location>
        <begin position="919"/>
        <end position="928"/>
    </location>
</feature>
<protein>
    <submittedName>
        <fullName evidence="2">Uncharacterized protein</fullName>
    </submittedName>
</protein>
<feature type="compositionally biased region" description="Pro residues" evidence="1">
    <location>
        <begin position="1007"/>
        <end position="1025"/>
    </location>
</feature>
<feature type="compositionally biased region" description="Low complexity" evidence="1">
    <location>
        <begin position="1148"/>
        <end position="1158"/>
    </location>
</feature>
<feature type="compositionally biased region" description="Pro residues" evidence="1">
    <location>
        <begin position="850"/>
        <end position="863"/>
    </location>
</feature>